<organism evidence="2 3">
    <name type="scientific">Marinilabilia rubra</name>
    <dbReference type="NCBI Taxonomy" id="2162893"/>
    <lineage>
        <taxon>Bacteria</taxon>
        <taxon>Pseudomonadati</taxon>
        <taxon>Bacteroidota</taxon>
        <taxon>Bacteroidia</taxon>
        <taxon>Marinilabiliales</taxon>
        <taxon>Marinilabiliaceae</taxon>
        <taxon>Marinilabilia</taxon>
    </lineage>
</organism>
<evidence type="ECO:0000256" key="1">
    <source>
        <dbReference type="SAM" id="Phobius"/>
    </source>
</evidence>
<reference evidence="2 3" key="1">
    <citation type="submission" date="2018-05" db="EMBL/GenBank/DDBJ databases">
        <title>Marinilabilia rubrum sp. nov., isolated from saltern sediment.</title>
        <authorList>
            <person name="Zhang R."/>
        </authorList>
    </citation>
    <scope>NUCLEOTIDE SEQUENCE [LARGE SCALE GENOMIC DNA]</scope>
    <source>
        <strain evidence="2 3">WTE16</strain>
    </source>
</reference>
<dbReference type="AlphaFoldDB" id="A0A2U2B9B5"/>
<sequence>MKKTILIIIHLLLWIMVFFTFFNIHNALEGFPKPQGYSPYSDPDLYTGAFSTTLCLVVPFYFGYLVLQHIFFSKKRSKWLLSTLVFIIFYPVLISILDDGFRESFITQSAFLIAFLNLFLILGAGFKALVMLIENNNSRG</sequence>
<dbReference type="RefSeq" id="WP_109264186.1">
    <property type="nucleotide sequence ID" value="NZ_QEWP01000006.1"/>
</dbReference>
<keyword evidence="1" id="KW-0472">Membrane</keyword>
<keyword evidence="1" id="KW-1133">Transmembrane helix</keyword>
<dbReference type="Proteomes" id="UP000244956">
    <property type="component" value="Unassembled WGS sequence"/>
</dbReference>
<keyword evidence="3" id="KW-1185">Reference proteome</keyword>
<evidence type="ECO:0000313" key="2">
    <source>
        <dbReference type="EMBL" id="PWD99647.1"/>
    </source>
</evidence>
<feature type="transmembrane region" description="Helical" evidence="1">
    <location>
        <begin position="79"/>
        <end position="97"/>
    </location>
</feature>
<name>A0A2U2B9B5_9BACT</name>
<feature type="transmembrane region" description="Helical" evidence="1">
    <location>
        <begin position="5"/>
        <end position="25"/>
    </location>
</feature>
<gene>
    <name evidence="2" type="ORF">DDZ16_09380</name>
</gene>
<comment type="caution">
    <text evidence="2">The sequence shown here is derived from an EMBL/GenBank/DDBJ whole genome shotgun (WGS) entry which is preliminary data.</text>
</comment>
<accession>A0A2U2B9B5</accession>
<feature type="transmembrane region" description="Helical" evidence="1">
    <location>
        <begin position="109"/>
        <end position="133"/>
    </location>
</feature>
<evidence type="ECO:0000313" key="3">
    <source>
        <dbReference type="Proteomes" id="UP000244956"/>
    </source>
</evidence>
<dbReference type="EMBL" id="QEWP01000006">
    <property type="protein sequence ID" value="PWD99647.1"/>
    <property type="molecule type" value="Genomic_DNA"/>
</dbReference>
<keyword evidence="1" id="KW-0812">Transmembrane</keyword>
<protein>
    <submittedName>
        <fullName evidence="2">Uncharacterized protein</fullName>
    </submittedName>
</protein>
<feature type="transmembrane region" description="Helical" evidence="1">
    <location>
        <begin position="45"/>
        <end position="67"/>
    </location>
</feature>
<proteinExistence type="predicted"/>